<dbReference type="AlphaFoldDB" id="A0A197K2K4"/>
<dbReference type="InterPro" id="IPR001810">
    <property type="entry name" value="F-box_dom"/>
</dbReference>
<sequence length="497" mass="58065">MTFIIALPAEVLDYLGNFLDKRTLLNVVLVCRLFHQHFTPRIWNDVVVNSGQKGVKVDSLRVHSQWVHSLHFKKVNGHFDSDYCSVFFPKLTVLTIECSSIFTFGESDTVVVEKQDAHWARLVRLNPTLQDITLHLGNRPAGQGPAQFLETIFATLPRPRRLELKSFSLPEFVYDTQQVFWRAVSRFEEVEYSGYDQSRRGLYLDVDLSRLKRLTYLTLDGTDAQEHDLRVLRKCCGLTRLRWSRTFEDLPVDAFVACLEQSTWPLLEDLALDRVTHTDEEFAAIIHHVPPLKHLRLRSTTFGPVCFGQLRVRHFDTLRTLRMEACKHFSSRMALDVLLHCPHLENFQAGHVSAEDLLATPQPWACHGLRYLEVSFDGYIDGLESSNWLVFEQLSRLTLLEEIDVRSRDDWGQIRFASLTGILQWRLDIGLEQLAPLRRLRSLRLDRKAQNISRRDVEWMLDHWPLFERIYGDLSKEWELEKELTKLVRERGIFREI</sequence>
<dbReference type="SUPFAM" id="SSF52047">
    <property type="entry name" value="RNI-like"/>
    <property type="match status" value="1"/>
</dbReference>
<dbReference type="PANTHER" id="PTHR16134">
    <property type="entry name" value="F-BOX/TPR REPEAT PROTEIN POF3"/>
    <property type="match status" value="1"/>
</dbReference>
<accession>A0A197K2K4</accession>
<gene>
    <name evidence="2" type="ORF">K457DRAFT_890320</name>
</gene>
<evidence type="ECO:0000313" key="3">
    <source>
        <dbReference type="Proteomes" id="UP000078512"/>
    </source>
</evidence>
<dbReference type="InterPro" id="IPR036047">
    <property type="entry name" value="F-box-like_dom_sf"/>
</dbReference>
<protein>
    <recommendedName>
        <fullName evidence="1">F-box domain-containing protein</fullName>
    </recommendedName>
</protein>
<dbReference type="PROSITE" id="PS50181">
    <property type="entry name" value="FBOX"/>
    <property type="match status" value="1"/>
</dbReference>
<dbReference type="EMBL" id="KV442028">
    <property type="protein sequence ID" value="OAQ31710.1"/>
    <property type="molecule type" value="Genomic_DNA"/>
</dbReference>
<dbReference type="PANTHER" id="PTHR16134:SF119">
    <property type="entry name" value="AT02038P-RELATED"/>
    <property type="match status" value="1"/>
</dbReference>
<evidence type="ECO:0000259" key="1">
    <source>
        <dbReference type="PROSITE" id="PS50181"/>
    </source>
</evidence>
<name>A0A197K2K4_9FUNG</name>
<dbReference type="OrthoDB" id="2354556at2759"/>
<dbReference type="Proteomes" id="UP000078512">
    <property type="component" value="Unassembled WGS sequence"/>
</dbReference>
<reference evidence="2 3" key="1">
    <citation type="submission" date="2016-05" db="EMBL/GenBank/DDBJ databases">
        <title>Genome sequencing reveals origins of a unique bacterial endosymbiosis in the earliest lineages of terrestrial Fungi.</title>
        <authorList>
            <consortium name="DOE Joint Genome Institute"/>
            <person name="Uehling J."/>
            <person name="Gryganskyi A."/>
            <person name="Hameed K."/>
            <person name="Tschaplinski T."/>
            <person name="Misztal P."/>
            <person name="Wu S."/>
            <person name="Desiro A."/>
            <person name="Vande Pol N."/>
            <person name="Du Z.-Y."/>
            <person name="Zienkiewicz A."/>
            <person name="Zienkiewicz K."/>
            <person name="Morin E."/>
            <person name="Tisserant E."/>
            <person name="Splivallo R."/>
            <person name="Hainaut M."/>
            <person name="Henrissat B."/>
            <person name="Ohm R."/>
            <person name="Kuo A."/>
            <person name="Yan J."/>
            <person name="Lipzen A."/>
            <person name="Nolan M."/>
            <person name="Labutti K."/>
            <person name="Barry K."/>
            <person name="Goldstein A."/>
            <person name="Labbe J."/>
            <person name="Schadt C."/>
            <person name="Tuskan G."/>
            <person name="Grigoriev I."/>
            <person name="Martin F."/>
            <person name="Vilgalys R."/>
            <person name="Bonito G."/>
        </authorList>
    </citation>
    <scope>NUCLEOTIDE SEQUENCE [LARGE SCALE GENOMIC DNA]</scope>
    <source>
        <strain evidence="2 3">AG-77</strain>
    </source>
</reference>
<dbReference type="SUPFAM" id="SSF81383">
    <property type="entry name" value="F-box domain"/>
    <property type="match status" value="1"/>
</dbReference>
<organism evidence="2 3">
    <name type="scientific">Linnemannia elongata AG-77</name>
    <dbReference type="NCBI Taxonomy" id="1314771"/>
    <lineage>
        <taxon>Eukaryota</taxon>
        <taxon>Fungi</taxon>
        <taxon>Fungi incertae sedis</taxon>
        <taxon>Mucoromycota</taxon>
        <taxon>Mortierellomycotina</taxon>
        <taxon>Mortierellomycetes</taxon>
        <taxon>Mortierellales</taxon>
        <taxon>Mortierellaceae</taxon>
        <taxon>Linnemannia</taxon>
    </lineage>
</organism>
<feature type="domain" description="F-box" evidence="1">
    <location>
        <begin position="1"/>
        <end position="46"/>
    </location>
</feature>
<keyword evidence="3" id="KW-1185">Reference proteome</keyword>
<evidence type="ECO:0000313" key="2">
    <source>
        <dbReference type="EMBL" id="OAQ31710.1"/>
    </source>
</evidence>
<dbReference type="Gene3D" id="3.80.10.10">
    <property type="entry name" value="Ribonuclease Inhibitor"/>
    <property type="match status" value="1"/>
</dbReference>
<dbReference type="InterPro" id="IPR032675">
    <property type="entry name" value="LRR_dom_sf"/>
</dbReference>
<proteinExistence type="predicted"/>